<dbReference type="GO" id="GO:0016020">
    <property type="term" value="C:membrane"/>
    <property type="evidence" value="ECO:0007669"/>
    <property type="project" value="UniProtKB-SubCell"/>
</dbReference>
<sequence>METKEFMFKGFKMNGFAMLFLHLLVFTAVIVACFAVGGMALYVAGSVLTLAWFILLAGYMQLEPNEARAMVFFGNYKGTFRETGFYWVNPFFDKKKLSLRARNLDVEPIKVNDKVGNPILIGLVLVWRLKDTYKAMFEIDSQTMASASAPASNGKEVAVSVGNAVAGRMNAFENFVRVQSDAALRQVAGQYAYDDNEGEAGELTLRSGGKEINEQLEQKLNERLVMAGLEVMEARINYLAYAPEIAAVMLRRQQASAIIGAREKIVEGAVSMVHMALDKLKKDDVVDLDEDKKAAMVSNLLVVLCADESAQPVLNTGTLNH</sequence>
<dbReference type="PANTHER" id="PTHR43446">
    <property type="entry name" value="MEMBRANE PROTEIN-RELATED"/>
    <property type="match status" value="1"/>
</dbReference>
<evidence type="ECO:0000313" key="5">
    <source>
        <dbReference type="Proteomes" id="UP000823862"/>
    </source>
</evidence>
<keyword evidence="2" id="KW-0812">Transmembrane</keyword>
<keyword evidence="2" id="KW-0472">Membrane</keyword>
<organism evidence="4 5">
    <name type="scientific">Candidatus Bacteroides avicola</name>
    <dbReference type="NCBI Taxonomy" id="2838468"/>
    <lineage>
        <taxon>Bacteria</taxon>
        <taxon>Pseudomonadati</taxon>
        <taxon>Bacteroidota</taxon>
        <taxon>Bacteroidia</taxon>
        <taxon>Bacteroidales</taxon>
        <taxon>Bacteroidaceae</taxon>
        <taxon>Bacteroides</taxon>
    </lineage>
</organism>
<protein>
    <submittedName>
        <fullName evidence="4">SPFH domain-containing protein</fullName>
    </submittedName>
</protein>
<reference evidence="4" key="1">
    <citation type="journal article" date="2021" name="PeerJ">
        <title>Extensive microbial diversity within the chicken gut microbiome revealed by metagenomics and culture.</title>
        <authorList>
            <person name="Gilroy R."/>
            <person name="Ravi A."/>
            <person name="Getino M."/>
            <person name="Pursley I."/>
            <person name="Horton D.L."/>
            <person name="Alikhan N.F."/>
            <person name="Baker D."/>
            <person name="Gharbi K."/>
            <person name="Hall N."/>
            <person name="Watson M."/>
            <person name="Adriaenssens E.M."/>
            <person name="Foster-Nyarko E."/>
            <person name="Jarju S."/>
            <person name="Secka A."/>
            <person name="Antonio M."/>
            <person name="Oren A."/>
            <person name="Chaudhuri R.R."/>
            <person name="La Ragione R."/>
            <person name="Hildebrand F."/>
            <person name="Pallen M.J."/>
        </authorList>
    </citation>
    <scope>NUCLEOTIDE SEQUENCE</scope>
    <source>
        <strain evidence="4">ChiHjej12B11-9795</strain>
    </source>
</reference>
<gene>
    <name evidence="4" type="ORF">H9950_10250</name>
</gene>
<comment type="caution">
    <text evidence="4">The sequence shown here is derived from an EMBL/GenBank/DDBJ whole genome shotgun (WGS) entry which is preliminary data.</text>
</comment>
<comment type="subcellular location">
    <subcellularLocation>
        <location evidence="1">Membrane</location>
        <topology evidence="1">Single-pass membrane protein</topology>
    </subcellularLocation>
</comment>
<feature type="transmembrane region" description="Helical" evidence="2">
    <location>
        <begin position="41"/>
        <end position="60"/>
    </location>
</feature>
<dbReference type="Pfam" id="PF01145">
    <property type="entry name" value="Band_7"/>
    <property type="match status" value="1"/>
</dbReference>
<feature type="domain" description="Band 7" evidence="3">
    <location>
        <begin position="57"/>
        <end position="253"/>
    </location>
</feature>
<dbReference type="EMBL" id="DWZI01000050">
    <property type="protein sequence ID" value="HJA86549.1"/>
    <property type="molecule type" value="Genomic_DNA"/>
</dbReference>
<dbReference type="AlphaFoldDB" id="A0A9D2HY04"/>
<dbReference type="CDD" id="cd03402">
    <property type="entry name" value="SPFH_like_u2"/>
    <property type="match status" value="1"/>
</dbReference>
<evidence type="ECO:0000313" key="4">
    <source>
        <dbReference type="EMBL" id="HJA86549.1"/>
    </source>
</evidence>
<dbReference type="InterPro" id="IPR001107">
    <property type="entry name" value="Band_7"/>
</dbReference>
<name>A0A9D2HY04_9BACE</name>
<dbReference type="Gene3D" id="3.30.479.30">
    <property type="entry name" value="Band 7 domain"/>
    <property type="match status" value="1"/>
</dbReference>
<evidence type="ECO:0000256" key="2">
    <source>
        <dbReference type="SAM" id="Phobius"/>
    </source>
</evidence>
<proteinExistence type="predicted"/>
<dbReference type="SMART" id="SM00244">
    <property type="entry name" value="PHB"/>
    <property type="match status" value="1"/>
</dbReference>
<keyword evidence="2" id="KW-1133">Transmembrane helix</keyword>
<dbReference type="PANTHER" id="PTHR43446:SF1">
    <property type="entry name" value="BAND 7 DOMAIN-CONTAINING PROTEIN"/>
    <property type="match status" value="1"/>
</dbReference>
<evidence type="ECO:0000259" key="3">
    <source>
        <dbReference type="SMART" id="SM00244"/>
    </source>
</evidence>
<accession>A0A9D2HY04</accession>
<reference evidence="4" key="2">
    <citation type="submission" date="2021-04" db="EMBL/GenBank/DDBJ databases">
        <authorList>
            <person name="Gilroy R."/>
        </authorList>
    </citation>
    <scope>NUCLEOTIDE SEQUENCE</scope>
    <source>
        <strain evidence="4">ChiHjej12B11-9795</strain>
    </source>
</reference>
<dbReference type="PROSITE" id="PS51257">
    <property type="entry name" value="PROKAR_LIPOPROTEIN"/>
    <property type="match status" value="1"/>
</dbReference>
<dbReference type="Proteomes" id="UP000823862">
    <property type="component" value="Unassembled WGS sequence"/>
</dbReference>
<dbReference type="InterPro" id="IPR036013">
    <property type="entry name" value="Band_7/SPFH_dom_sf"/>
</dbReference>
<evidence type="ECO:0000256" key="1">
    <source>
        <dbReference type="ARBA" id="ARBA00004167"/>
    </source>
</evidence>